<keyword evidence="3 6" id="KW-0812">Transmembrane</keyword>
<feature type="transmembrane region" description="Helical" evidence="6">
    <location>
        <begin position="240"/>
        <end position="267"/>
    </location>
</feature>
<evidence type="ECO:0000256" key="1">
    <source>
        <dbReference type="ARBA" id="ARBA00004141"/>
    </source>
</evidence>
<feature type="transmembrane region" description="Helical" evidence="6">
    <location>
        <begin position="215"/>
        <end position="234"/>
    </location>
</feature>
<dbReference type="Pfam" id="PF01594">
    <property type="entry name" value="AI-2E_transport"/>
    <property type="match status" value="1"/>
</dbReference>
<dbReference type="Proteomes" id="UP000824633">
    <property type="component" value="Chromosome"/>
</dbReference>
<protein>
    <submittedName>
        <fullName evidence="7">AI-2E family transporter</fullName>
    </submittedName>
</protein>
<feature type="transmembrane region" description="Helical" evidence="6">
    <location>
        <begin position="153"/>
        <end position="172"/>
    </location>
</feature>
<sequence>MNFLKELFQKDLVKKLVVLIIIVIIIFILRAMLNLFLLTFIFTYIAYSLQIGITKRLDKFIKIKPMVVTLFLYLFMSSTIVFIIYKYIPKIIRQLTEIGIKVSKFDFKIIGGDFLSTYVAPYFGNIDFMSIFNNSDFNNFLRFDQFLRYASDFGTWSFNVFIALILSLFFMVERDKIKQFFSQFENSTISMVYGYTKNFAINFLNSFGKVVQAQIIIACVNSILSVISLFILHFPQVLGLGVMIFIFSLIPVAGTIVSLIPLSIIAYTVGGFKMIIYVLILIAVLHALESYVLNPRFMADKTELPVFIVFITLLISEHFMGVWGLLLGVPLLMFVLDLFNIKPNHKRKPKRIVRLKKQKITSLLDR</sequence>
<feature type="transmembrane region" description="Helical" evidence="6">
    <location>
        <begin position="12"/>
        <end position="29"/>
    </location>
</feature>
<keyword evidence="5 6" id="KW-0472">Membrane</keyword>
<proteinExistence type="inferred from homology"/>
<name>A0ABN6J814_9CLOT</name>
<evidence type="ECO:0000256" key="5">
    <source>
        <dbReference type="ARBA" id="ARBA00023136"/>
    </source>
</evidence>
<reference evidence="8" key="1">
    <citation type="submission" date="2021-07" db="EMBL/GenBank/DDBJ databases">
        <title>Complete genome sequencing of a Clostridium isolate.</title>
        <authorList>
            <person name="Ueki A."/>
            <person name="Tonouchi A."/>
        </authorList>
    </citation>
    <scope>NUCLEOTIDE SEQUENCE [LARGE SCALE GENOMIC DNA]</scope>
    <source>
        <strain evidence="8">C5S11</strain>
    </source>
</reference>
<keyword evidence="8" id="KW-1185">Reference proteome</keyword>
<dbReference type="PANTHER" id="PTHR21716:SF62">
    <property type="entry name" value="TRANSPORT PROTEIN YDBI-RELATED"/>
    <property type="match status" value="1"/>
</dbReference>
<accession>A0ABN6J814</accession>
<dbReference type="EMBL" id="AP024849">
    <property type="protein sequence ID" value="BCZ48989.1"/>
    <property type="molecule type" value="Genomic_DNA"/>
</dbReference>
<evidence type="ECO:0000256" key="2">
    <source>
        <dbReference type="ARBA" id="ARBA00009773"/>
    </source>
</evidence>
<organism evidence="7 8">
    <name type="scientific">Clostridium gelidum</name>
    <dbReference type="NCBI Taxonomy" id="704125"/>
    <lineage>
        <taxon>Bacteria</taxon>
        <taxon>Bacillati</taxon>
        <taxon>Bacillota</taxon>
        <taxon>Clostridia</taxon>
        <taxon>Eubacteriales</taxon>
        <taxon>Clostridiaceae</taxon>
        <taxon>Clostridium</taxon>
    </lineage>
</organism>
<evidence type="ECO:0000256" key="3">
    <source>
        <dbReference type="ARBA" id="ARBA00022692"/>
    </source>
</evidence>
<comment type="subcellular location">
    <subcellularLocation>
        <location evidence="1">Membrane</location>
        <topology evidence="1">Multi-pass membrane protein</topology>
    </subcellularLocation>
</comment>
<evidence type="ECO:0000256" key="4">
    <source>
        <dbReference type="ARBA" id="ARBA00022989"/>
    </source>
</evidence>
<evidence type="ECO:0000313" key="7">
    <source>
        <dbReference type="EMBL" id="BCZ48989.1"/>
    </source>
</evidence>
<dbReference type="RefSeq" id="WP_224035209.1">
    <property type="nucleotide sequence ID" value="NZ_AP024849.1"/>
</dbReference>
<comment type="similarity">
    <text evidence="2">Belongs to the autoinducer-2 exporter (AI-2E) (TC 2.A.86) family.</text>
</comment>
<evidence type="ECO:0000256" key="6">
    <source>
        <dbReference type="SAM" id="Phobius"/>
    </source>
</evidence>
<dbReference type="InterPro" id="IPR002549">
    <property type="entry name" value="AI-2E-like"/>
</dbReference>
<evidence type="ECO:0000313" key="8">
    <source>
        <dbReference type="Proteomes" id="UP000824633"/>
    </source>
</evidence>
<feature type="transmembrane region" description="Helical" evidence="6">
    <location>
        <begin position="274"/>
        <end position="294"/>
    </location>
</feature>
<feature type="transmembrane region" description="Helical" evidence="6">
    <location>
        <begin position="66"/>
        <end position="88"/>
    </location>
</feature>
<feature type="transmembrane region" description="Helical" evidence="6">
    <location>
        <begin position="306"/>
        <end position="339"/>
    </location>
</feature>
<keyword evidence="4 6" id="KW-1133">Transmembrane helix</keyword>
<dbReference type="PANTHER" id="PTHR21716">
    <property type="entry name" value="TRANSMEMBRANE PROTEIN"/>
    <property type="match status" value="1"/>
</dbReference>
<gene>
    <name evidence="7" type="ORF">psyc5s11_50560</name>
</gene>